<keyword evidence="5" id="KW-1185">Reference proteome</keyword>
<dbReference type="Gene3D" id="4.10.60.10">
    <property type="entry name" value="Zinc finger, CCHC-type"/>
    <property type="match status" value="1"/>
</dbReference>
<proteinExistence type="predicted"/>
<dbReference type="OrthoDB" id="128979at2759"/>
<evidence type="ECO:0000313" key="5">
    <source>
        <dbReference type="Proteomes" id="UP001165121"/>
    </source>
</evidence>
<sequence length="94" mass="10384">MDYLQQAKELAHFAQTWELEPAKHKNLGREVVDVVGEQRGKETRICHECGEVGHLQAVCPSRAGGGGRKPDRTLAVTESPNETKEKWILDSGSS</sequence>
<organism evidence="4 5">
    <name type="scientific">Phytophthora fragariaefolia</name>
    <dbReference type="NCBI Taxonomy" id="1490495"/>
    <lineage>
        <taxon>Eukaryota</taxon>
        <taxon>Sar</taxon>
        <taxon>Stramenopiles</taxon>
        <taxon>Oomycota</taxon>
        <taxon>Peronosporomycetes</taxon>
        <taxon>Peronosporales</taxon>
        <taxon>Peronosporaceae</taxon>
        <taxon>Phytophthora</taxon>
    </lineage>
</organism>
<name>A0A9W7D1S0_9STRA</name>
<dbReference type="InterPro" id="IPR036875">
    <property type="entry name" value="Znf_CCHC_sf"/>
</dbReference>
<dbReference type="PROSITE" id="PS50158">
    <property type="entry name" value="ZF_CCHC"/>
    <property type="match status" value="1"/>
</dbReference>
<protein>
    <submittedName>
        <fullName evidence="4">Unnamed protein product</fullName>
    </submittedName>
</protein>
<keyword evidence="1" id="KW-0862">Zinc</keyword>
<feature type="domain" description="CCHC-type" evidence="3">
    <location>
        <begin position="46"/>
        <end position="61"/>
    </location>
</feature>
<keyword evidence="1" id="KW-0863">Zinc-finger</keyword>
<gene>
    <name evidence="4" type="ORF">Pfra01_001788900</name>
</gene>
<accession>A0A9W7D1S0</accession>
<dbReference type="SUPFAM" id="SSF57756">
    <property type="entry name" value="Retrovirus zinc finger-like domains"/>
    <property type="match status" value="1"/>
</dbReference>
<keyword evidence="1" id="KW-0479">Metal-binding</keyword>
<evidence type="ECO:0000256" key="2">
    <source>
        <dbReference type="SAM" id="MobiDB-lite"/>
    </source>
</evidence>
<dbReference type="AlphaFoldDB" id="A0A9W7D1S0"/>
<dbReference type="InterPro" id="IPR001878">
    <property type="entry name" value="Znf_CCHC"/>
</dbReference>
<dbReference type="GO" id="GO:0003676">
    <property type="term" value="F:nucleic acid binding"/>
    <property type="evidence" value="ECO:0007669"/>
    <property type="project" value="InterPro"/>
</dbReference>
<evidence type="ECO:0000313" key="4">
    <source>
        <dbReference type="EMBL" id="GMF47416.1"/>
    </source>
</evidence>
<dbReference type="Proteomes" id="UP001165121">
    <property type="component" value="Unassembled WGS sequence"/>
</dbReference>
<reference evidence="4" key="1">
    <citation type="submission" date="2023-04" db="EMBL/GenBank/DDBJ databases">
        <title>Phytophthora fragariaefolia NBRC 109709.</title>
        <authorList>
            <person name="Ichikawa N."/>
            <person name="Sato H."/>
            <person name="Tonouchi N."/>
        </authorList>
    </citation>
    <scope>NUCLEOTIDE SEQUENCE</scope>
    <source>
        <strain evidence="4">NBRC 109709</strain>
    </source>
</reference>
<dbReference type="EMBL" id="BSXT01002150">
    <property type="protein sequence ID" value="GMF47416.1"/>
    <property type="molecule type" value="Genomic_DNA"/>
</dbReference>
<dbReference type="GO" id="GO:0008270">
    <property type="term" value="F:zinc ion binding"/>
    <property type="evidence" value="ECO:0007669"/>
    <property type="project" value="UniProtKB-KW"/>
</dbReference>
<evidence type="ECO:0000256" key="1">
    <source>
        <dbReference type="PROSITE-ProRule" id="PRU00047"/>
    </source>
</evidence>
<feature type="region of interest" description="Disordered" evidence="2">
    <location>
        <begin position="61"/>
        <end position="94"/>
    </location>
</feature>
<comment type="caution">
    <text evidence="4">The sequence shown here is derived from an EMBL/GenBank/DDBJ whole genome shotgun (WGS) entry which is preliminary data.</text>
</comment>
<evidence type="ECO:0000259" key="3">
    <source>
        <dbReference type="PROSITE" id="PS50158"/>
    </source>
</evidence>